<dbReference type="GO" id="GO:0000030">
    <property type="term" value="F:mannosyltransferase activity"/>
    <property type="evidence" value="ECO:0007669"/>
    <property type="project" value="InterPro"/>
</dbReference>
<dbReference type="InterPro" id="IPR050297">
    <property type="entry name" value="LipidA_mod_glycosyltrf_83"/>
</dbReference>
<evidence type="ECO:0000256" key="2">
    <source>
        <dbReference type="ARBA" id="ARBA00022475"/>
    </source>
</evidence>
<keyword evidence="7 8" id="KW-0472">Membrane</keyword>
<dbReference type="PANTHER" id="PTHR33908">
    <property type="entry name" value="MANNOSYLTRANSFERASE YKCB-RELATED"/>
    <property type="match status" value="1"/>
</dbReference>
<dbReference type="GO" id="GO:0006493">
    <property type="term" value="P:protein O-linked glycosylation"/>
    <property type="evidence" value="ECO:0007669"/>
    <property type="project" value="InterPro"/>
</dbReference>
<name>A0A1F5Z0F2_9BACT</name>
<feature type="transmembrane region" description="Helical" evidence="8">
    <location>
        <begin position="143"/>
        <end position="166"/>
    </location>
</feature>
<feature type="transmembrane region" description="Helical" evidence="8">
    <location>
        <begin position="323"/>
        <end position="340"/>
    </location>
</feature>
<dbReference type="GO" id="GO:0010041">
    <property type="term" value="P:response to iron(III) ion"/>
    <property type="evidence" value="ECO:0007669"/>
    <property type="project" value="TreeGrafter"/>
</dbReference>
<evidence type="ECO:0000256" key="4">
    <source>
        <dbReference type="ARBA" id="ARBA00022679"/>
    </source>
</evidence>
<feature type="transmembrane region" description="Helical" evidence="8">
    <location>
        <begin position="200"/>
        <end position="216"/>
    </location>
</feature>
<dbReference type="InterPro" id="IPR003342">
    <property type="entry name" value="ArnT-like_N"/>
</dbReference>
<keyword evidence="2" id="KW-1003">Cell membrane</keyword>
<feature type="transmembrane region" description="Helical" evidence="8">
    <location>
        <begin position="277"/>
        <end position="303"/>
    </location>
</feature>
<feature type="transmembrane region" description="Helical" evidence="8">
    <location>
        <begin position="105"/>
        <end position="123"/>
    </location>
</feature>
<organism evidence="10 11">
    <name type="scientific">Candidatus Glassbacteria bacterium RIFCSPLOWO2_12_FULL_58_11</name>
    <dbReference type="NCBI Taxonomy" id="1817867"/>
    <lineage>
        <taxon>Bacteria</taxon>
        <taxon>Candidatus Glassiibacteriota</taxon>
    </lineage>
</organism>
<feature type="transmembrane region" description="Helical" evidence="8">
    <location>
        <begin position="228"/>
        <end position="247"/>
    </location>
</feature>
<feature type="transmembrane region" description="Helical" evidence="8">
    <location>
        <begin position="407"/>
        <end position="424"/>
    </location>
</feature>
<keyword evidence="4" id="KW-0808">Transferase</keyword>
<proteinExistence type="predicted"/>
<keyword evidence="5 8" id="KW-0812">Transmembrane</keyword>
<evidence type="ECO:0000256" key="5">
    <source>
        <dbReference type="ARBA" id="ARBA00022692"/>
    </source>
</evidence>
<evidence type="ECO:0000256" key="8">
    <source>
        <dbReference type="SAM" id="Phobius"/>
    </source>
</evidence>
<comment type="caution">
    <text evidence="10">The sequence shown here is derived from an EMBL/GenBank/DDBJ whole genome shotgun (WGS) entry which is preliminary data.</text>
</comment>
<evidence type="ECO:0000256" key="6">
    <source>
        <dbReference type="ARBA" id="ARBA00022989"/>
    </source>
</evidence>
<feature type="transmembrane region" description="Helical" evidence="8">
    <location>
        <begin position="375"/>
        <end position="395"/>
    </location>
</feature>
<evidence type="ECO:0000256" key="1">
    <source>
        <dbReference type="ARBA" id="ARBA00004651"/>
    </source>
</evidence>
<dbReference type="Pfam" id="PF02366">
    <property type="entry name" value="PMT"/>
    <property type="match status" value="1"/>
</dbReference>
<comment type="subcellular location">
    <subcellularLocation>
        <location evidence="1">Cell membrane</location>
        <topology evidence="1">Multi-pass membrane protein</topology>
    </subcellularLocation>
</comment>
<sequence>MPSAIESGPAAEPAGSFGSPVRRALLVGAVFLAVNLPFLGQPPLFDPDEGYYPETAREMLESGNRLDPVFNGEPRWGKPIVFYFVECLSFDLFGASEFSARLPSLLAGLGLALLTLAAGSFLYGPRSGLYAGVLGASALQPVVYSRAAVPDMSLAFFVSLSLYCLIRSGLILNRGSKLDLRWLLAGYAAAGFAFLTKGPLGAILPLITLLAFFLLTRDLKALKELKPLAGLSVFLLVAAPWFLYMTFRHGGVFLHEHFIQGNLDRYFTDRWRHPGTLFYYLPVLLAGTFPWTAAFLGGTAAVLRPLLRRGENKPENKERRADLFLLCWLGGILLFFSLSRSKLPNYVLPLYPAAMLLAGRCLVRLENAVSSRAALLLAWGSAGLAVTAAAAGGPLLARKLGETPGTVLIWLSPLILFVLAAVVYQLGRRLFLWTAVSACGMALLLAVVSGLALPRLDRLQAVRSLSLEHRGELRDSGRIGLWRVWSPSLLFYTSKTVLRLDPADRDGPGTLRREGIRWVLTGVRGLDELELFSGEPLTAVYRSGHLALVRLGPAGP</sequence>
<dbReference type="STRING" id="1817867.A3F83_05125"/>
<feature type="transmembrane region" description="Helical" evidence="8">
    <location>
        <begin position="346"/>
        <end position="363"/>
    </location>
</feature>
<dbReference type="Proteomes" id="UP000179129">
    <property type="component" value="Unassembled WGS sequence"/>
</dbReference>
<evidence type="ECO:0000259" key="9">
    <source>
        <dbReference type="Pfam" id="PF02366"/>
    </source>
</evidence>
<dbReference type="GO" id="GO:0009103">
    <property type="term" value="P:lipopolysaccharide biosynthetic process"/>
    <property type="evidence" value="ECO:0007669"/>
    <property type="project" value="UniProtKB-ARBA"/>
</dbReference>
<protein>
    <recommendedName>
        <fullName evidence="9">ArnT-like N-terminal domain-containing protein</fullName>
    </recommendedName>
</protein>
<reference evidence="10 11" key="1">
    <citation type="journal article" date="2016" name="Nat. Commun.">
        <title>Thousands of microbial genomes shed light on interconnected biogeochemical processes in an aquifer system.</title>
        <authorList>
            <person name="Anantharaman K."/>
            <person name="Brown C.T."/>
            <person name="Hug L.A."/>
            <person name="Sharon I."/>
            <person name="Castelle C.J."/>
            <person name="Probst A.J."/>
            <person name="Thomas B.C."/>
            <person name="Singh A."/>
            <person name="Wilkins M.J."/>
            <person name="Karaoz U."/>
            <person name="Brodie E.L."/>
            <person name="Williams K.H."/>
            <person name="Hubbard S.S."/>
            <person name="Banfield J.F."/>
        </authorList>
    </citation>
    <scope>NUCLEOTIDE SEQUENCE [LARGE SCALE GENOMIC DNA]</scope>
</reference>
<feature type="transmembrane region" description="Helical" evidence="8">
    <location>
        <begin position="431"/>
        <end position="453"/>
    </location>
</feature>
<evidence type="ECO:0000313" key="10">
    <source>
        <dbReference type="EMBL" id="OGG05950.1"/>
    </source>
</evidence>
<evidence type="ECO:0000313" key="11">
    <source>
        <dbReference type="Proteomes" id="UP000179129"/>
    </source>
</evidence>
<evidence type="ECO:0000256" key="3">
    <source>
        <dbReference type="ARBA" id="ARBA00022676"/>
    </source>
</evidence>
<dbReference type="PANTHER" id="PTHR33908:SF3">
    <property type="entry name" value="UNDECAPRENYL PHOSPHATE-ALPHA-4-AMINO-4-DEOXY-L-ARABINOSE ARABINOSYL TRANSFERASE"/>
    <property type="match status" value="1"/>
</dbReference>
<dbReference type="EMBL" id="MFIX01000034">
    <property type="protein sequence ID" value="OGG05950.1"/>
    <property type="molecule type" value="Genomic_DNA"/>
</dbReference>
<keyword evidence="3" id="KW-0328">Glycosyltransferase</keyword>
<evidence type="ECO:0000256" key="7">
    <source>
        <dbReference type="ARBA" id="ARBA00023136"/>
    </source>
</evidence>
<dbReference type="GO" id="GO:0005886">
    <property type="term" value="C:plasma membrane"/>
    <property type="evidence" value="ECO:0007669"/>
    <property type="project" value="UniProtKB-SubCell"/>
</dbReference>
<dbReference type="GO" id="GO:0016763">
    <property type="term" value="F:pentosyltransferase activity"/>
    <property type="evidence" value="ECO:0007669"/>
    <property type="project" value="TreeGrafter"/>
</dbReference>
<accession>A0A1F5Z0F2</accession>
<feature type="domain" description="ArnT-like N-terminal" evidence="9">
    <location>
        <begin position="50"/>
        <end position="248"/>
    </location>
</feature>
<dbReference type="AlphaFoldDB" id="A0A1F5Z0F2"/>
<keyword evidence="6 8" id="KW-1133">Transmembrane helix</keyword>
<gene>
    <name evidence="10" type="ORF">A3F83_05125</name>
</gene>